<keyword evidence="4" id="KW-0238">DNA-binding</keyword>
<sequence length="256" mass="28545">MRIERINDMERYIIENGSVTSDKLCEVFRISKNTLLRDLNILAEKGTVKKVYGGVTALQQPFSVKELLPFNDRTTTNIDLKSKIARQAALHVQPGDTIFVDTGTSTLSIINYIAQIQGLTVITNSVQFMYRALSFPNINVIALPGILNHKTASLVGVPCINSLSVYNISKAFMACTAASLQSGVTNATSEEYEVKKVVMAQSREHILLIDHTKFNQTSLMTYSQLKDFDLIITDELPGSDYIEHFKTHKVILEIAK</sequence>
<dbReference type="SMART" id="SM00420">
    <property type="entry name" value="HTH_DEOR"/>
    <property type="match status" value="1"/>
</dbReference>
<evidence type="ECO:0000256" key="2">
    <source>
        <dbReference type="ARBA" id="ARBA00023163"/>
    </source>
</evidence>
<dbReference type="AlphaFoldDB" id="A0AAW5F053"/>
<dbReference type="PANTHER" id="PTHR30363">
    <property type="entry name" value="HTH-TYPE TRANSCRIPTIONAL REGULATOR SRLR-RELATED"/>
    <property type="match status" value="1"/>
</dbReference>
<keyword evidence="1" id="KW-0805">Transcription regulation</keyword>
<dbReference type="InterPro" id="IPR037171">
    <property type="entry name" value="NagB/RpiA_transferase-like"/>
</dbReference>
<dbReference type="Pfam" id="PF00455">
    <property type="entry name" value="DeoRC"/>
    <property type="match status" value="1"/>
</dbReference>
<dbReference type="InterPro" id="IPR050313">
    <property type="entry name" value="Carb_Metab_HTH_regulators"/>
</dbReference>
<protein>
    <submittedName>
        <fullName evidence="4">DeoR/GlpR family DNA-binding transcription regulator</fullName>
    </submittedName>
</protein>
<evidence type="ECO:0000313" key="4">
    <source>
        <dbReference type="EMBL" id="MCK0084823.1"/>
    </source>
</evidence>
<dbReference type="Gene3D" id="3.40.50.1360">
    <property type="match status" value="1"/>
</dbReference>
<dbReference type="PROSITE" id="PS51000">
    <property type="entry name" value="HTH_DEOR_2"/>
    <property type="match status" value="1"/>
</dbReference>
<dbReference type="Pfam" id="PF08220">
    <property type="entry name" value="HTH_DeoR"/>
    <property type="match status" value="1"/>
</dbReference>
<dbReference type="InterPro" id="IPR014036">
    <property type="entry name" value="DeoR-like_C"/>
</dbReference>
<evidence type="ECO:0000313" key="5">
    <source>
        <dbReference type="Proteomes" id="UP001203136"/>
    </source>
</evidence>
<proteinExistence type="predicted"/>
<dbReference type="RefSeq" id="WP_247213108.1">
    <property type="nucleotide sequence ID" value="NZ_JAINVB010000001.1"/>
</dbReference>
<dbReference type="InterPro" id="IPR036390">
    <property type="entry name" value="WH_DNA-bd_sf"/>
</dbReference>
<dbReference type="GO" id="GO:0003700">
    <property type="term" value="F:DNA-binding transcription factor activity"/>
    <property type="evidence" value="ECO:0007669"/>
    <property type="project" value="InterPro"/>
</dbReference>
<evidence type="ECO:0000259" key="3">
    <source>
        <dbReference type="PROSITE" id="PS51000"/>
    </source>
</evidence>
<dbReference type="SUPFAM" id="SSF46785">
    <property type="entry name" value="Winged helix' DNA-binding domain"/>
    <property type="match status" value="1"/>
</dbReference>
<accession>A0AAW5F053</accession>
<dbReference type="Proteomes" id="UP001203136">
    <property type="component" value="Unassembled WGS sequence"/>
</dbReference>
<dbReference type="PANTHER" id="PTHR30363:SF60">
    <property type="entry name" value="HTH-TYPE TRANSCRIPTIONAL REGULATOR IOLR"/>
    <property type="match status" value="1"/>
</dbReference>
<dbReference type="GO" id="GO:0003677">
    <property type="term" value="F:DNA binding"/>
    <property type="evidence" value="ECO:0007669"/>
    <property type="project" value="UniProtKB-KW"/>
</dbReference>
<gene>
    <name evidence="4" type="ORF">K5I21_02805</name>
</gene>
<name>A0AAW5F053_CLOSY</name>
<organism evidence="4 5">
    <name type="scientific">Clostridium symbiosum</name>
    <name type="common">Bacteroides symbiosus</name>
    <dbReference type="NCBI Taxonomy" id="1512"/>
    <lineage>
        <taxon>Bacteria</taxon>
        <taxon>Bacillati</taxon>
        <taxon>Bacillota</taxon>
        <taxon>Clostridia</taxon>
        <taxon>Lachnospirales</taxon>
        <taxon>Lachnospiraceae</taxon>
        <taxon>Otoolea</taxon>
    </lineage>
</organism>
<reference evidence="4" key="1">
    <citation type="journal article" date="2022" name="Cell Host Microbe">
        <title>Colonization of the live biotherapeutic product VE303 and modulation of the microbiota and metabolites in healthy volunteers.</title>
        <authorList>
            <person name="Dsouza M."/>
            <person name="Menon R."/>
            <person name="Crossette E."/>
            <person name="Bhattarai S.K."/>
            <person name="Schneider J."/>
            <person name="Kim Y.G."/>
            <person name="Reddy S."/>
            <person name="Caballero S."/>
            <person name="Felix C."/>
            <person name="Cornacchione L."/>
            <person name="Hendrickson J."/>
            <person name="Watson A.R."/>
            <person name="Minot S.S."/>
            <person name="Greenfield N."/>
            <person name="Schopf L."/>
            <person name="Szabady R."/>
            <person name="Patarroyo J."/>
            <person name="Smith W."/>
            <person name="Harrison P."/>
            <person name="Kuijper E.J."/>
            <person name="Kelly C.P."/>
            <person name="Olle B."/>
            <person name="Bobilev D."/>
            <person name="Silber J.L."/>
            <person name="Bucci V."/>
            <person name="Roberts B."/>
            <person name="Faith J."/>
            <person name="Norman J.M."/>
        </authorList>
    </citation>
    <scope>NUCLEOTIDE SEQUENCE</scope>
    <source>
        <strain evidence="4">VE303-04</strain>
    </source>
</reference>
<evidence type="ECO:0000256" key="1">
    <source>
        <dbReference type="ARBA" id="ARBA00023015"/>
    </source>
</evidence>
<feature type="domain" description="HTH deoR-type" evidence="3">
    <location>
        <begin position="2"/>
        <end position="57"/>
    </location>
</feature>
<dbReference type="SMART" id="SM01134">
    <property type="entry name" value="DeoRC"/>
    <property type="match status" value="1"/>
</dbReference>
<dbReference type="InterPro" id="IPR001034">
    <property type="entry name" value="DeoR_HTH"/>
</dbReference>
<keyword evidence="2" id="KW-0804">Transcription</keyword>
<dbReference type="SUPFAM" id="SSF100950">
    <property type="entry name" value="NagB/RpiA/CoA transferase-like"/>
    <property type="match status" value="1"/>
</dbReference>
<comment type="caution">
    <text evidence="4">The sequence shown here is derived from an EMBL/GenBank/DDBJ whole genome shotgun (WGS) entry which is preliminary data.</text>
</comment>
<dbReference type="EMBL" id="JAINVB010000001">
    <property type="protein sequence ID" value="MCK0084823.1"/>
    <property type="molecule type" value="Genomic_DNA"/>
</dbReference>